<dbReference type="Gramene" id="PVH32479">
    <property type="protein sequence ID" value="PVH32479"/>
    <property type="gene ID" value="PAHAL_9G407700"/>
</dbReference>
<evidence type="ECO:0000313" key="2">
    <source>
        <dbReference type="EMBL" id="PVH32479.1"/>
    </source>
</evidence>
<dbReference type="AlphaFoldDB" id="A0A2T8I494"/>
<feature type="compositionally biased region" description="Polar residues" evidence="1">
    <location>
        <begin position="345"/>
        <end position="354"/>
    </location>
</feature>
<sequence>MARRASSTEQPAEGLPTTPIRASRSLASSAAMPTLRSTLQPSGPAGQAMLPDGPIEEAGWELRAGLKGGRRMLRRALRPSQPPVSGPRQHFHVAVRVDAGPAAVTIGLASAGMGRQLATTRPGRLLRCHARQGFRHPDRRCPAPPRLTEGAPSASSSVRASIRLPRRRGHHRHRHNGRRRRGGWGRGVKAHDVAVAGWPRRRREIVVHTLQLVVAAVLPAEFLRSVHGGPARVEGARIRGETRGGRRALHYHFAGEGRRGWWNLRSWGGRRSWDKSRRRAGVVAGAGVAVSARWEGSSASVGGEGERPRRWPPGLSPFVGAGYFTEIEDQAIGHVMRVCDAGRSISPQMGQQRRTVSRHPSSRSTNRAMRDSATRRRGARLPSSSSTRAGRCRGTAPPPPAQWPAASLLCTSSWFSSLAAQ</sequence>
<feature type="compositionally biased region" description="Polar residues" evidence="1">
    <location>
        <begin position="1"/>
        <end position="10"/>
    </location>
</feature>
<feature type="region of interest" description="Disordered" evidence="1">
    <location>
        <begin position="135"/>
        <end position="159"/>
    </location>
</feature>
<dbReference type="Proteomes" id="UP000243499">
    <property type="component" value="Chromosome 9"/>
</dbReference>
<evidence type="ECO:0000256" key="1">
    <source>
        <dbReference type="SAM" id="MobiDB-lite"/>
    </source>
</evidence>
<gene>
    <name evidence="2" type="ORF">PAHAL_9G407700</name>
</gene>
<name>A0A2T8I494_9POAL</name>
<protein>
    <submittedName>
        <fullName evidence="2">Uncharacterized protein</fullName>
    </submittedName>
</protein>
<dbReference type="EMBL" id="CM008054">
    <property type="protein sequence ID" value="PVH32479.1"/>
    <property type="molecule type" value="Genomic_DNA"/>
</dbReference>
<organism evidence="2">
    <name type="scientific">Panicum hallii</name>
    <dbReference type="NCBI Taxonomy" id="206008"/>
    <lineage>
        <taxon>Eukaryota</taxon>
        <taxon>Viridiplantae</taxon>
        <taxon>Streptophyta</taxon>
        <taxon>Embryophyta</taxon>
        <taxon>Tracheophyta</taxon>
        <taxon>Spermatophyta</taxon>
        <taxon>Magnoliopsida</taxon>
        <taxon>Liliopsida</taxon>
        <taxon>Poales</taxon>
        <taxon>Poaceae</taxon>
        <taxon>PACMAD clade</taxon>
        <taxon>Panicoideae</taxon>
        <taxon>Panicodae</taxon>
        <taxon>Paniceae</taxon>
        <taxon>Panicinae</taxon>
        <taxon>Panicum</taxon>
        <taxon>Panicum sect. Panicum</taxon>
    </lineage>
</organism>
<feature type="compositionally biased region" description="Low complexity" evidence="1">
    <location>
        <begin position="21"/>
        <end position="31"/>
    </location>
</feature>
<feature type="region of interest" description="Disordered" evidence="1">
    <location>
        <begin position="1"/>
        <end position="53"/>
    </location>
</feature>
<accession>A0A2T8I494</accession>
<feature type="region of interest" description="Disordered" evidence="1">
    <location>
        <begin position="344"/>
        <end position="403"/>
    </location>
</feature>
<proteinExistence type="predicted"/>
<reference evidence="2" key="1">
    <citation type="submission" date="2018-04" db="EMBL/GenBank/DDBJ databases">
        <title>WGS assembly of Panicum hallii.</title>
        <authorList>
            <person name="Lovell J."/>
            <person name="Jenkins J."/>
            <person name="Lowry D."/>
            <person name="Mamidi S."/>
            <person name="Sreedasyam A."/>
            <person name="Weng X."/>
            <person name="Barry K."/>
            <person name="Bonette J."/>
            <person name="Campitelli B."/>
            <person name="Daum C."/>
            <person name="Gordon S."/>
            <person name="Gould B."/>
            <person name="Lipzen A."/>
            <person name="Macqueen A."/>
            <person name="Palacio-Mejia J."/>
            <person name="Plott C."/>
            <person name="Shakirov E."/>
            <person name="Shu S."/>
            <person name="Yoshinaga Y."/>
            <person name="Zane M."/>
            <person name="Rokhsar D."/>
            <person name="Grimwood J."/>
            <person name="Schmutz J."/>
            <person name="Juenger T."/>
        </authorList>
    </citation>
    <scope>NUCLEOTIDE SEQUENCE [LARGE SCALE GENOMIC DNA]</scope>
    <source>
        <strain evidence="2">FIL2</strain>
    </source>
</reference>